<organism evidence="7 8">
    <name type="scientific">Riccia fluitans</name>
    <dbReference type="NCBI Taxonomy" id="41844"/>
    <lineage>
        <taxon>Eukaryota</taxon>
        <taxon>Viridiplantae</taxon>
        <taxon>Streptophyta</taxon>
        <taxon>Embryophyta</taxon>
        <taxon>Marchantiophyta</taxon>
        <taxon>Marchantiopsida</taxon>
        <taxon>Marchantiidae</taxon>
        <taxon>Marchantiales</taxon>
        <taxon>Ricciaceae</taxon>
        <taxon>Riccia</taxon>
    </lineage>
</organism>
<evidence type="ECO:0000256" key="1">
    <source>
        <dbReference type="ARBA" id="ARBA00006194"/>
    </source>
</evidence>
<dbReference type="GO" id="GO:1990904">
    <property type="term" value="C:ribonucleoprotein complex"/>
    <property type="evidence" value="ECO:0007669"/>
    <property type="project" value="UniProtKB-KW"/>
</dbReference>
<dbReference type="PROSITE" id="PS50089">
    <property type="entry name" value="ZF_RING_2"/>
    <property type="match status" value="1"/>
</dbReference>
<evidence type="ECO:0000256" key="2">
    <source>
        <dbReference type="ARBA" id="ARBA00022980"/>
    </source>
</evidence>
<dbReference type="GO" id="GO:0005840">
    <property type="term" value="C:ribosome"/>
    <property type="evidence" value="ECO:0007669"/>
    <property type="project" value="UniProtKB-KW"/>
</dbReference>
<dbReference type="GO" id="GO:0008270">
    <property type="term" value="F:zinc ion binding"/>
    <property type="evidence" value="ECO:0007669"/>
    <property type="project" value="UniProtKB-KW"/>
</dbReference>
<name>A0ABD1XH54_9MARC</name>
<dbReference type="AlphaFoldDB" id="A0ABD1XH54"/>
<reference evidence="7 8" key="1">
    <citation type="submission" date="2024-09" db="EMBL/GenBank/DDBJ databases">
        <title>Chromosome-scale assembly of Riccia fluitans.</title>
        <authorList>
            <person name="Paukszto L."/>
            <person name="Sawicki J."/>
            <person name="Karawczyk K."/>
            <person name="Piernik-Szablinska J."/>
            <person name="Szczecinska M."/>
            <person name="Mazdziarz M."/>
        </authorList>
    </citation>
    <scope>NUCLEOTIDE SEQUENCE [LARGE SCALE GENOMIC DNA]</scope>
    <source>
        <strain evidence="7">Rf_01</strain>
        <tissue evidence="7">Aerial parts of the thallus</tissue>
    </source>
</reference>
<evidence type="ECO:0000259" key="6">
    <source>
        <dbReference type="PROSITE" id="PS50089"/>
    </source>
</evidence>
<feature type="domain" description="RING-type" evidence="6">
    <location>
        <begin position="162"/>
        <end position="201"/>
    </location>
</feature>
<dbReference type="Pfam" id="PF13920">
    <property type="entry name" value="zf-C3HC4_3"/>
    <property type="match status" value="1"/>
</dbReference>
<dbReference type="SUPFAM" id="SSF53137">
    <property type="entry name" value="Translational machinery components"/>
    <property type="match status" value="1"/>
</dbReference>
<dbReference type="Proteomes" id="UP001605036">
    <property type="component" value="Unassembled WGS sequence"/>
</dbReference>
<dbReference type="SMART" id="SM00184">
    <property type="entry name" value="RING"/>
    <property type="match status" value="1"/>
</dbReference>
<dbReference type="EMBL" id="JBHFFA010000008">
    <property type="protein sequence ID" value="KAL2608302.1"/>
    <property type="molecule type" value="Genomic_DNA"/>
</dbReference>
<dbReference type="InterPro" id="IPR001971">
    <property type="entry name" value="Ribosomal_uS11"/>
</dbReference>
<keyword evidence="4" id="KW-0862">Zinc</keyword>
<evidence type="ECO:0000313" key="7">
    <source>
        <dbReference type="EMBL" id="KAL2608302.1"/>
    </source>
</evidence>
<keyword evidence="4" id="KW-0479">Metal-binding</keyword>
<dbReference type="Gene3D" id="3.30.40.10">
    <property type="entry name" value="Zinc/RING finger domain, C3HC4 (zinc finger)"/>
    <property type="match status" value="1"/>
</dbReference>
<keyword evidence="5" id="KW-0175">Coiled coil</keyword>
<sequence length="349" mass="39412">MNDLKCKYVEALCTLSDIALRKERKRIDHQLSAELKTASQLSDLKKQEAELNDKLQKLLAGDIIPLLQKKEKDLQSTLEDLQKQSKALAPKIARAEVVVRNVREIGEVDQRCFVNRVIVAQRQYSEYIRNIEMAEAAKRVKLEAELKLAEQNLEEQKAKSLCQICMENTRDTIILPCAHFLYCNKCLLNHKKRSNKCPACRGSTSAVLHCHLSFAPQTQSQVGEGLGFSRASRDSFTSNDIQPRNFLLSLCCIPSVESFVGNHVWKEESQRSLGGDHIRTQCKGWRTRFWSSHIFASFNDTFCHVTDLSGKETIARITGGIKVKAARDESSPYAAMLAAQDVAVRCKEL</sequence>
<gene>
    <name evidence="7" type="ORF">R1flu_026875</name>
</gene>
<evidence type="ECO:0000256" key="3">
    <source>
        <dbReference type="ARBA" id="ARBA00023274"/>
    </source>
</evidence>
<feature type="coiled-coil region" evidence="5">
    <location>
        <begin position="41"/>
        <end position="87"/>
    </location>
</feature>
<keyword evidence="4" id="KW-0863">Zinc-finger</keyword>
<dbReference type="Pfam" id="PF00411">
    <property type="entry name" value="Ribosomal_S11"/>
    <property type="match status" value="1"/>
</dbReference>
<dbReference type="Gene3D" id="3.30.420.80">
    <property type="entry name" value="Ribosomal protein S11"/>
    <property type="match status" value="1"/>
</dbReference>
<comment type="caution">
    <text evidence="7">The sequence shown here is derived from an EMBL/GenBank/DDBJ whole genome shotgun (WGS) entry which is preliminary data.</text>
</comment>
<accession>A0ABD1XH54</accession>
<dbReference type="SUPFAM" id="SSF57850">
    <property type="entry name" value="RING/U-box"/>
    <property type="match status" value="1"/>
</dbReference>
<protein>
    <recommendedName>
        <fullName evidence="6">RING-type domain-containing protein</fullName>
    </recommendedName>
</protein>
<dbReference type="PANTHER" id="PTHR11759">
    <property type="entry name" value="40S RIBOSOMAL PROTEIN S14/30S RIBOSOMAL PROTEIN S11"/>
    <property type="match status" value="1"/>
</dbReference>
<keyword evidence="3" id="KW-0687">Ribonucleoprotein</keyword>
<comment type="similarity">
    <text evidence="1">Belongs to the universal ribosomal protein uS11 family.</text>
</comment>
<dbReference type="InterPro" id="IPR013083">
    <property type="entry name" value="Znf_RING/FYVE/PHD"/>
</dbReference>
<evidence type="ECO:0000256" key="4">
    <source>
        <dbReference type="PROSITE-ProRule" id="PRU00175"/>
    </source>
</evidence>
<proteinExistence type="inferred from homology"/>
<keyword evidence="2" id="KW-0689">Ribosomal protein</keyword>
<dbReference type="InterPro" id="IPR036967">
    <property type="entry name" value="Ribosomal_uS11_sf"/>
</dbReference>
<evidence type="ECO:0000256" key="5">
    <source>
        <dbReference type="SAM" id="Coils"/>
    </source>
</evidence>
<keyword evidence="8" id="KW-1185">Reference proteome</keyword>
<dbReference type="InterPro" id="IPR001841">
    <property type="entry name" value="Znf_RING"/>
</dbReference>
<evidence type="ECO:0000313" key="8">
    <source>
        <dbReference type="Proteomes" id="UP001605036"/>
    </source>
</evidence>